<keyword evidence="2" id="KW-0812">Transmembrane</keyword>
<feature type="transmembrane region" description="Helical" evidence="2">
    <location>
        <begin position="111"/>
        <end position="128"/>
    </location>
</feature>
<organism evidence="3 4">
    <name type="scientific">Phialemonium atrogriseum</name>
    <dbReference type="NCBI Taxonomy" id="1093897"/>
    <lineage>
        <taxon>Eukaryota</taxon>
        <taxon>Fungi</taxon>
        <taxon>Dikarya</taxon>
        <taxon>Ascomycota</taxon>
        <taxon>Pezizomycotina</taxon>
        <taxon>Sordariomycetes</taxon>
        <taxon>Sordariomycetidae</taxon>
        <taxon>Cephalothecales</taxon>
        <taxon>Cephalothecaceae</taxon>
        <taxon>Phialemonium</taxon>
    </lineage>
</organism>
<feature type="region of interest" description="Disordered" evidence="1">
    <location>
        <begin position="1"/>
        <end position="38"/>
    </location>
</feature>
<keyword evidence="2" id="KW-0472">Membrane</keyword>
<proteinExistence type="predicted"/>
<keyword evidence="4" id="KW-1185">Reference proteome</keyword>
<feature type="transmembrane region" description="Helical" evidence="2">
    <location>
        <begin position="159"/>
        <end position="179"/>
    </location>
</feature>
<dbReference type="EMBL" id="MU839013">
    <property type="protein sequence ID" value="KAK1765826.1"/>
    <property type="molecule type" value="Genomic_DNA"/>
</dbReference>
<sequence>MTTMAAPPRPAPFSAPPVGSVAGPPLPQQIPGPALTSLPATRGDIRAARSGLESGLREYMSLQRRWYETGEVAIEERLRIQAVNLVSDLRFLRKNVSAIVRAGESRRWRRWITGTVLAIFIPAVRAIFRRPADETETSNDTEYAFRKSKTLISRIKDSLPGRGALASVAFFVFAVLYVFQNEVSLRVARTVSKRLKRLSAKLEGGYDGIDENDMKLLAGWRWRVLLWGQ</sequence>
<accession>A0AAJ0BX03</accession>
<reference evidence="3" key="1">
    <citation type="submission" date="2023-06" db="EMBL/GenBank/DDBJ databases">
        <title>Genome-scale phylogeny and comparative genomics of the fungal order Sordariales.</title>
        <authorList>
            <consortium name="Lawrence Berkeley National Laboratory"/>
            <person name="Hensen N."/>
            <person name="Bonometti L."/>
            <person name="Westerberg I."/>
            <person name="Brannstrom I.O."/>
            <person name="Guillou S."/>
            <person name="Cros-Aarteil S."/>
            <person name="Calhoun S."/>
            <person name="Haridas S."/>
            <person name="Kuo A."/>
            <person name="Mondo S."/>
            <person name="Pangilinan J."/>
            <person name="Riley R."/>
            <person name="Labutti K."/>
            <person name="Andreopoulos B."/>
            <person name="Lipzen A."/>
            <person name="Chen C."/>
            <person name="Yanf M."/>
            <person name="Daum C."/>
            <person name="Ng V."/>
            <person name="Clum A."/>
            <person name="Steindorff A."/>
            <person name="Ohm R."/>
            <person name="Martin F."/>
            <person name="Silar P."/>
            <person name="Natvig D."/>
            <person name="Lalanne C."/>
            <person name="Gautier V."/>
            <person name="Ament-Velasquez S.L."/>
            <person name="Kruys A."/>
            <person name="Hutchinson M.I."/>
            <person name="Powell A.J."/>
            <person name="Barry K."/>
            <person name="Miller A.N."/>
            <person name="Grigoriev I.V."/>
            <person name="Debuchy R."/>
            <person name="Gladieux P."/>
            <person name="Thoren M.H."/>
            <person name="Johannesson H."/>
        </authorList>
    </citation>
    <scope>NUCLEOTIDE SEQUENCE</scope>
    <source>
        <strain evidence="3">8032-3</strain>
    </source>
</reference>
<keyword evidence="2" id="KW-1133">Transmembrane helix</keyword>
<dbReference type="AlphaFoldDB" id="A0AAJ0BX03"/>
<protein>
    <submittedName>
        <fullName evidence="3">Uncharacterized protein</fullName>
    </submittedName>
</protein>
<name>A0AAJ0BX03_9PEZI</name>
<comment type="caution">
    <text evidence="3">The sequence shown here is derived from an EMBL/GenBank/DDBJ whole genome shotgun (WGS) entry which is preliminary data.</text>
</comment>
<evidence type="ECO:0000256" key="2">
    <source>
        <dbReference type="SAM" id="Phobius"/>
    </source>
</evidence>
<dbReference type="RefSeq" id="XP_060282039.1">
    <property type="nucleotide sequence ID" value="XM_060428288.1"/>
</dbReference>
<dbReference type="GeneID" id="85311475"/>
<evidence type="ECO:0000313" key="3">
    <source>
        <dbReference type="EMBL" id="KAK1765826.1"/>
    </source>
</evidence>
<gene>
    <name evidence="3" type="ORF">QBC33DRAFT_542610</name>
</gene>
<dbReference type="Proteomes" id="UP001244011">
    <property type="component" value="Unassembled WGS sequence"/>
</dbReference>
<evidence type="ECO:0000256" key="1">
    <source>
        <dbReference type="SAM" id="MobiDB-lite"/>
    </source>
</evidence>
<evidence type="ECO:0000313" key="4">
    <source>
        <dbReference type="Proteomes" id="UP001244011"/>
    </source>
</evidence>